<feature type="compositionally biased region" description="Polar residues" evidence="1">
    <location>
        <begin position="376"/>
        <end position="386"/>
    </location>
</feature>
<evidence type="ECO:0000313" key="2">
    <source>
        <dbReference type="EMBL" id="CEM33757.1"/>
    </source>
</evidence>
<feature type="region of interest" description="Disordered" evidence="1">
    <location>
        <begin position="365"/>
        <end position="391"/>
    </location>
</feature>
<feature type="region of interest" description="Disordered" evidence="1">
    <location>
        <begin position="311"/>
        <end position="336"/>
    </location>
</feature>
<evidence type="ECO:0000256" key="1">
    <source>
        <dbReference type="SAM" id="MobiDB-lite"/>
    </source>
</evidence>
<proteinExistence type="predicted"/>
<feature type="compositionally biased region" description="Low complexity" evidence="1">
    <location>
        <begin position="325"/>
        <end position="336"/>
    </location>
</feature>
<name>A0A0G4GSY2_VITBC</name>
<evidence type="ECO:0000313" key="3">
    <source>
        <dbReference type="Proteomes" id="UP000041254"/>
    </source>
</evidence>
<keyword evidence="3" id="KW-1185">Reference proteome</keyword>
<dbReference type="Proteomes" id="UP000041254">
    <property type="component" value="Unassembled WGS sequence"/>
</dbReference>
<feature type="region of interest" description="Disordered" evidence="1">
    <location>
        <begin position="1"/>
        <end position="24"/>
    </location>
</feature>
<gene>
    <name evidence="2" type="ORF">Vbra_18651</name>
</gene>
<feature type="compositionally biased region" description="Acidic residues" evidence="1">
    <location>
        <begin position="411"/>
        <end position="430"/>
    </location>
</feature>
<reference evidence="2 3" key="1">
    <citation type="submission" date="2014-11" db="EMBL/GenBank/DDBJ databases">
        <authorList>
            <person name="Zhu J."/>
            <person name="Qi W."/>
            <person name="Song R."/>
        </authorList>
    </citation>
    <scope>NUCLEOTIDE SEQUENCE [LARGE SCALE GENOMIC DNA]</scope>
</reference>
<dbReference type="EMBL" id="CDMY01000791">
    <property type="protein sequence ID" value="CEM33757.1"/>
    <property type="molecule type" value="Genomic_DNA"/>
</dbReference>
<feature type="region of interest" description="Disordered" evidence="1">
    <location>
        <begin position="411"/>
        <end position="441"/>
    </location>
</feature>
<protein>
    <submittedName>
        <fullName evidence="2">Uncharacterized protein</fullName>
    </submittedName>
</protein>
<dbReference type="InParanoid" id="A0A0G4GSY2"/>
<organism evidence="2 3">
    <name type="scientific">Vitrella brassicaformis (strain CCMP3155)</name>
    <dbReference type="NCBI Taxonomy" id="1169540"/>
    <lineage>
        <taxon>Eukaryota</taxon>
        <taxon>Sar</taxon>
        <taxon>Alveolata</taxon>
        <taxon>Colpodellida</taxon>
        <taxon>Vitrellaceae</taxon>
        <taxon>Vitrella</taxon>
    </lineage>
</organism>
<dbReference type="AlphaFoldDB" id="A0A0G4GSY2"/>
<accession>A0A0G4GSY2</accession>
<sequence length="515" mass="55444">MAQPITGHSADRSRKSMSDAASASADGGIDTQDWLYIQDCPAGLCAFPTTNDLKFPPQEEMYFAGDDHNEYVPLRAGDILLLDRKIGCLSYLNRVPEGYDAPTQPQGLHSARGKPIPCVRLRPPGWPPGDSAWTKKIVIDPQELRGPSAIPGRAPTLNELPDVNRMLGDALEHAVGGALRSAFSHEQLTDIALLVCARDTVVKAHAILTAEVPPISPPTLLPDGHISDFFDSSMRLTRVGFQWVHTAADGQEQVVESFPFRMTKVEASNMNASLTAALITHTPPPPTPSTSVTPRTIKLPIPCITFTTSTAKRATNTTGRSAHLTPTTPHSTGPSGQWEADMLSVYAVALALPALLVGAHQQYKQRSPRVRWAREPSNTPSSSNAGEAQRQDVGGVVARIAACYDLVDGDCQDDGDSDESDGEDGDEPDGPDAQGGGQPNGDGTVFEAIVRCVNETRAAFRRAAEGKSVAIRETVESICKNLLCLRPEDRPVDKLLLVKTDIDQSLQTHYSVTLR</sequence>
<dbReference type="VEuPathDB" id="CryptoDB:Vbra_18651"/>